<dbReference type="InterPro" id="IPR051288">
    <property type="entry name" value="Serum_paraoxonase/arylesterase"/>
</dbReference>
<evidence type="ECO:0000256" key="6">
    <source>
        <dbReference type="PIRSR" id="PIRSR602640-2"/>
    </source>
</evidence>
<evidence type="ECO:0000256" key="3">
    <source>
        <dbReference type="ARBA" id="ARBA00023157"/>
    </source>
</evidence>
<keyword evidence="6 8" id="KW-0106">Calcium</keyword>
<evidence type="ECO:0000256" key="2">
    <source>
        <dbReference type="ARBA" id="ARBA00022801"/>
    </source>
</evidence>
<keyword evidence="10" id="KW-1185">Reference proteome</keyword>
<gene>
    <name evidence="9" type="ORF">GSLYS_00003559001</name>
</gene>
<dbReference type="InterPro" id="IPR002640">
    <property type="entry name" value="Arylesterase"/>
</dbReference>
<evidence type="ECO:0000313" key="10">
    <source>
        <dbReference type="Proteomes" id="UP001497497"/>
    </source>
</evidence>
<feature type="active site" description="Proton acceptor" evidence="5">
    <location>
        <position position="119"/>
    </location>
</feature>
<protein>
    <recommendedName>
        <fullName evidence="8">Paraoxonase</fullName>
        <ecNumber evidence="8">3.1.1.2</ecNumber>
    </recommendedName>
</protein>
<comment type="similarity">
    <text evidence="1 8">Belongs to the paraoxonase family.</text>
</comment>
<feature type="binding site" evidence="6">
    <location>
        <position position="176"/>
    </location>
    <ligand>
        <name>Ca(2+)</name>
        <dbReference type="ChEBI" id="CHEBI:29108"/>
        <label>1</label>
        <note>catalytic</note>
    </ligand>
</feature>
<comment type="catalytic activity">
    <reaction evidence="8">
        <text>a phenyl acetate + H2O = a phenol + acetate + H(+)</text>
        <dbReference type="Rhea" id="RHEA:17309"/>
        <dbReference type="ChEBI" id="CHEBI:15377"/>
        <dbReference type="ChEBI" id="CHEBI:15378"/>
        <dbReference type="ChEBI" id="CHEBI:30089"/>
        <dbReference type="ChEBI" id="CHEBI:33853"/>
        <dbReference type="ChEBI" id="CHEBI:140310"/>
        <dbReference type="EC" id="3.1.1.2"/>
    </reaction>
</comment>
<accession>A0AAV2HA55</accession>
<proteinExistence type="inferred from homology"/>
<dbReference type="InterPro" id="IPR011042">
    <property type="entry name" value="6-blade_b-propeller_TolB-like"/>
</dbReference>
<evidence type="ECO:0000256" key="8">
    <source>
        <dbReference type="RuleBase" id="RU368025"/>
    </source>
</evidence>
<dbReference type="GO" id="GO:0004064">
    <property type="term" value="F:arylesterase activity"/>
    <property type="evidence" value="ECO:0007669"/>
    <property type="project" value="UniProtKB-UniRule"/>
</dbReference>
<feature type="binding site" evidence="6">
    <location>
        <position position="231"/>
    </location>
    <ligand>
        <name>Ca(2+)</name>
        <dbReference type="ChEBI" id="CHEBI:29108"/>
        <label>1</label>
        <note>catalytic</note>
    </ligand>
</feature>
<dbReference type="Proteomes" id="UP001497497">
    <property type="component" value="Unassembled WGS sequence"/>
</dbReference>
<keyword evidence="3 7" id="KW-1015">Disulfide bond</keyword>
<dbReference type="EMBL" id="CAXITT010000048">
    <property type="protein sequence ID" value="CAL1529404.1"/>
    <property type="molecule type" value="Genomic_DNA"/>
</dbReference>
<dbReference type="SUPFAM" id="SSF63829">
    <property type="entry name" value="Calcium-dependent phosphotriesterase"/>
    <property type="match status" value="1"/>
</dbReference>
<dbReference type="PRINTS" id="PR01785">
    <property type="entry name" value="PARAOXONASE"/>
</dbReference>
<dbReference type="PANTHER" id="PTHR11799:SF12">
    <property type="entry name" value="PARAOXONASE-RELATED"/>
    <property type="match status" value="1"/>
</dbReference>
<reference evidence="9 10" key="1">
    <citation type="submission" date="2024-04" db="EMBL/GenBank/DDBJ databases">
        <authorList>
            <consortium name="Genoscope - CEA"/>
            <person name="William W."/>
        </authorList>
    </citation>
    <scope>NUCLEOTIDE SEQUENCE [LARGE SCALE GENOMIC DNA]</scope>
</reference>
<evidence type="ECO:0000256" key="1">
    <source>
        <dbReference type="ARBA" id="ARBA00008595"/>
    </source>
</evidence>
<evidence type="ECO:0000313" key="9">
    <source>
        <dbReference type="EMBL" id="CAL1529404.1"/>
    </source>
</evidence>
<dbReference type="PANTHER" id="PTHR11799">
    <property type="entry name" value="PARAOXONASE"/>
    <property type="match status" value="1"/>
</dbReference>
<evidence type="ECO:0000256" key="5">
    <source>
        <dbReference type="PIRSR" id="PIRSR602640-1"/>
    </source>
</evidence>
<evidence type="ECO:0000256" key="4">
    <source>
        <dbReference type="ARBA" id="ARBA00023180"/>
    </source>
</evidence>
<organism evidence="9 10">
    <name type="scientific">Lymnaea stagnalis</name>
    <name type="common">Great pond snail</name>
    <name type="synonym">Helix stagnalis</name>
    <dbReference type="NCBI Taxonomy" id="6523"/>
    <lineage>
        <taxon>Eukaryota</taxon>
        <taxon>Metazoa</taxon>
        <taxon>Spiralia</taxon>
        <taxon>Lophotrochozoa</taxon>
        <taxon>Mollusca</taxon>
        <taxon>Gastropoda</taxon>
        <taxon>Heterobranchia</taxon>
        <taxon>Euthyneura</taxon>
        <taxon>Panpulmonata</taxon>
        <taxon>Hygrophila</taxon>
        <taxon>Lymnaeoidea</taxon>
        <taxon>Lymnaeidae</taxon>
        <taxon>Lymnaea</taxon>
    </lineage>
</organism>
<evidence type="ECO:0000256" key="7">
    <source>
        <dbReference type="PIRSR" id="PIRSR602640-3"/>
    </source>
</evidence>
<name>A0AAV2HA55_LYMST</name>
<sequence length="366" mass="40807">MLLKAVLAAIVATLLYIAGNITLKFGYHLHYFKHHPGKCSPVTGADFGSEDLEVSSDGLAFISSGVTFSGVSQEFSEFISANKVKGRMLLFDFKKPELQVTELKIRPTKQFNPATFRPHGVSLINDRAKGQHLIYVINHPDGGEPDRVEKFRFLPQTRELDHVRSFSGDKLRLTNDLAVLAEDKFYISNFIYFKDSILNVFEKFMILNFGSVVFYNGSGFEETLTHLAGPNGITLSSDSRYLYVSFPSLGQLQVYERTPDNQLHLVQTVPLFTSPDNQHLSTSGDGLYTGAHPILYKAYQSLNNPLLHAPSSVLHIPLKDGKVLDDDVTELFYDHGDLISASSMAAVYDNRLIIGSVMHKLVVCQL</sequence>
<keyword evidence="4 8" id="KW-0325">Glycoprotein</keyword>
<dbReference type="AlphaFoldDB" id="A0AAV2HA55"/>
<feature type="binding site" evidence="6">
    <location>
        <position position="50"/>
    </location>
    <ligand>
        <name>Ca(2+)</name>
        <dbReference type="ChEBI" id="CHEBI:29108"/>
        <label>1</label>
        <note>catalytic</note>
    </ligand>
</feature>
<comment type="cofactor">
    <cofactor evidence="6 8">
        <name>Ca(2+)</name>
        <dbReference type="ChEBI" id="CHEBI:29108"/>
    </cofactor>
    <text evidence="6 8">Binds 2 calcium ions per subunit.</text>
</comment>
<dbReference type="GO" id="GO:0046872">
    <property type="term" value="F:metal ion binding"/>
    <property type="evidence" value="ECO:0007669"/>
    <property type="project" value="UniProtKB-KW"/>
</dbReference>
<feature type="disulfide bond" description="In form B" evidence="7">
    <location>
        <begin position="39"/>
        <end position="364"/>
    </location>
</feature>
<feature type="binding site" evidence="6">
    <location>
        <position position="51"/>
    </location>
    <ligand>
        <name>Ca(2+)</name>
        <dbReference type="ChEBI" id="CHEBI:29108"/>
        <label>1</label>
        <note>catalytic</note>
    </ligand>
</feature>
<dbReference type="Pfam" id="PF01731">
    <property type="entry name" value="Arylesterase"/>
    <property type="match status" value="1"/>
</dbReference>
<feature type="binding site" evidence="6">
    <location>
        <position position="276"/>
    </location>
    <ligand>
        <name>Ca(2+)</name>
        <dbReference type="ChEBI" id="CHEBI:29108"/>
        <label>1</label>
        <note>catalytic</note>
    </ligand>
</feature>
<comment type="caution">
    <text evidence="9">The sequence shown here is derived from an EMBL/GenBank/DDBJ whole genome shotgun (WGS) entry which is preliminary data.</text>
</comment>
<feature type="binding site" evidence="6">
    <location>
        <position position="175"/>
    </location>
    <ligand>
        <name>Ca(2+)</name>
        <dbReference type="ChEBI" id="CHEBI:29108"/>
        <label>1</label>
        <note>catalytic</note>
    </ligand>
</feature>
<keyword evidence="2 8" id="KW-0378">Hydrolase</keyword>
<keyword evidence="6 8" id="KW-0479">Metal-binding</keyword>
<feature type="binding site" evidence="6">
    <location>
        <position position="277"/>
    </location>
    <ligand>
        <name>Ca(2+)</name>
        <dbReference type="ChEBI" id="CHEBI:29108"/>
        <label>1</label>
        <note>catalytic</note>
    </ligand>
</feature>
<dbReference type="Gene3D" id="2.120.10.30">
    <property type="entry name" value="TolB, C-terminal domain"/>
    <property type="match status" value="1"/>
</dbReference>
<dbReference type="EC" id="3.1.1.2" evidence="8"/>